<reference evidence="8" key="1">
    <citation type="submission" date="2023-08" db="EMBL/GenBank/DDBJ databases">
        <title>Black Yeasts Isolated from many extreme environments.</title>
        <authorList>
            <person name="Coleine C."/>
            <person name="Stajich J.E."/>
            <person name="Selbmann L."/>
        </authorList>
    </citation>
    <scope>NUCLEOTIDE SEQUENCE</scope>
    <source>
        <strain evidence="8">CCFEE 5810</strain>
    </source>
</reference>
<feature type="active site" evidence="5">
    <location>
        <position position="257"/>
    </location>
</feature>
<accession>A0AAN7WDL5</accession>
<dbReference type="InterPro" id="IPR015590">
    <property type="entry name" value="Aldehyde_DH_dom"/>
</dbReference>
<comment type="catalytic activity">
    <reaction evidence="4">
        <text>an aldehyde + NAD(+) + H2O = a carboxylate + NADH + 2 H(+)</text>
        <dbReference type="Rhea" id="RHEA:16185"/>
        <dbReference type="ChEBI" id="CHEBI:15377"/>
        <dbReference type="ChEBI" id="CHEBI:15378"/>
        <dbReference type="ChEBI" id="CHEBI:17478"/>
        <dbReference type="ChEBI" id="CHEBI:29067"/>
        <dbReference type="ChEBI" id="CHEBI:57540"/>
        <dbReference type="ChEBI" id="CHEBI:57945"/>
        <dbReference type="EC" id="1.2.1.3"/>
    </reaction>
</comment>
<evidence type="ECO:0000259" key="7">
    <source>
        <dbReference type="Pfam" id="PF00171"/>
    </source>
</evidence>
<evidence type="ECO:0000256" key="1">
    <source>
        <dbReference type="ARBA" id="ARBA00009986"/>
    </source>
</evidence>
<dbReference type="Gene3D" id="3.40.605.10">
    <property type="entry name" value="Aldehyde Dehydrogenase, Chain A, domain 1"/>
    <property type="match status" value="1"/>
</dbReference>
<feature type="domain" description="Aldehyde dehydrogenase" evidence="7">
    <location>
        <begin position="18"/>
        <end position="483"/>
    </location>
</feature>
<dbReference type="GO" id="GO:0004029">
    <property type="term" value="F:aldehyde dehydrogenase (NAD+) activity"/>
    <property type="evidence" value="ECO:0007669"/>
    <property type="project" value="UniProtKB-EC"/>
</dbReference>
<comment type="caution">
    <text evidence="8">The sequence shown here is derived from an EMBL/GenBank/DDBJ whole genome shotgun (WGS) entry which is preliminary data.</text>
</comment>
<dbReference type="FunFam" id="3.40.605.10:FF:000001">
    <property type="entry name" value="Aldehyde dehydrogenase 1"/>
    <property type="match status" value="1"/>
</dbReference>
<evidence type="ECO:0000313" key="8">
    <source>
        <dbReference type="EMBL" id="KAK5703732.1"/>
    </source>
</evidence>
<dbReference type="PROSITE" id="PS00070">
    <property type="entry name" value="ALDEHYDE_DEHYDR_CYS"/>
    <property type="match status" value="1"/>
</dbReference>
<evidence type="ECO:0000313" key="9">
    <source>
        <dbReference type="Proteomes" id="UP001310594"/>
    </source>
</evidence>
<protein>
    <recommendedName>
        <fullName evidence="3">aldehyde dehydrogenase (NAD(+))</fullName>
        <ecNumber evidence="3">1.2.1.3</ecNumber>
    </recommendedName>
</protein>
<comment type="similarity">
    <text evidence="1 6">Belongs to the aldehyde dehydrogenase family.</text>
</comment>
<dbReference type="Pfam" id="PF00171">
    <property type="entry name" value="Aldedh"/>
    <property type="match status" value="1"/>
</dbReference>
<dbReference type="PROSITE" id="PS00687">
    <property type="entry name" value="ALDEHYDE_DEHYDR_GLU"/>
    <property type="match status" value="1"/>
</dbReference>
<dbReference type="Gene3D" id="3.40.309.10">
    <property type="entry name" value="Aldehyde Dehydrogenase, Chain A, domain 2"/>
    <property type="match status" value="1"/>
</dbReference>
<evidence type="ECO:0000256" key="6">
    <source>
        <dbReference type="RuleBase" id="RU003345"/>
    </source>
</evidence>
<dbReference type="InterPro" id="IPR016163">
    <property type="entry name" value="Ald_DH_C"/>
</dbReference>
<dbReference type="InterPro" id="IPR016160">
    <property type="entry name" value="Ald_DH_CS_CYS"/>
</dbReference>
<name>A0AAN7WDL5_9PEZI</name>
<dbReference type="EMBL" id="JAVRQU010000004">
    <property type="protein sequence ID" value="KAK5703732.1"/>
    <property type="molecule type" value="Genomic_DNA"/>
</dbReference>
<gene>
    <name evidence="8" type="ORF">LTR97_002745</name>
</gene>
<evidence type="ECO:0000256" key="5">
    <source>
        <dbReference type="PROSITE-ProRule" id="PRU10007"/>
    </source>
</evidence>
<dbReference type="InterPro" id="IPR029510">
    <property type="entry name" value="Ald_DH_CS_GLU"/>
</dbReference>
<evidence type="ECO:0000256" key="3">
    <source>
        <dbReference type="ARBA" id="ARBA00024226"/>
    </source>
</evidence>
<dbReference type="EC" id="1.2.1.3" evidence="3"/>
<dbReference type="PANTHER" id="PTHR11699">
    <property type="entry name" value="ALDEHYDE DEHYDROGENASE-RELATED"/>
    <property type="match status" value="1"/>
</dbReference>
<evidence type="ECO:0000256" key="2">
    <source>
        <dbReference type="ARBA" id="ARBA00023002"/>
    </source>
</evidence>
<dbReference type="AlphaFoldDB" id="A0AAN7WDL5"/>
<dbReference type="InterPro" id="IPR016161">
    <property type="entry name" value="Ald_DH/histidinol_DH"/>
</dbReference>
<dbReference type="FunFam" id="3.40.309.10:FF:000012">
    <property type="entry name" value="Betaine aldehyde dehydrogenase"/>
    <property type="match status" value="1"/>
</dbReference>
<dbReference type="InterPro" id="IPR016162">
    <property type="entry name" value="Ald_DH_N"/>
</dbReference>
<evidence type="ECO:0000256" key="4">
    <source>
        <dbReference type="ARBA" id="ARBA00049194"/>
    </source>
</evidence>
<dbReference type="Proteomes" id="UP001310594">
    <property type="component" value="Unassembled WGS sequence"/>
</dbReference>
<sequence length="493" mass="52970">MAFNGKDLETRLFINNEFVDSKHANRLTLRNPVDDSIVTESVHLAGEKDVDHAVEVATEAFRTGPWSKFTGAQRAKCMLKFADLAEANAVRLAEIESIATGRPKALIQYFDVAHMVEVFRYYAGWADKIEGESFIDEDGLYRIVQYEPLGVCAGIASWNATLLYVAWKMAPALATGNTFVFKTSEKSPLGALALAPLFAEAGFPPGVVNILSGAAETGSLLASHMKIAKISFTGSAFVGRLVQVAATKSNLKRVTLELGGKSPAIVFPDAPIDIALQSVGSGFLVNSGQICIAGSRVFVHADIADKFIAGLKDIFEKASQALGANPMEMTTSLGPVVDKKQFDRIMGMIEDGKKTAKVVTGGSRKGDKGCWIEPTIFSDPANDSAILREEIFGPVLVVKTFKTEEEVVDLANDTTYGLSATLYTTDIARALRVARKLEAGAVGINTPHMPNVNTPFGGKKQSGNGGRELGKHGLQSYLEAKAIHINMNLPSRL</sequence>
<keyword evidence="2 6" id="KW-0560">Oxidoreductase</keyword>
<proteinExistence type="inferred from homology"/>
<organism evidence="8 9">
    <name type="scientific">Elasticomyces elasticus</name>
    <dbReference type="NCBI Taxonomy" id="574655"/>
    <lineage>
        <taxon>Eukaryota</taxon>
        <taxon>Fungi</taxon>
        <taxon>Dikarya</taxon>
        <taxon>Ascomycota</taxon>
        <taxon>Pezizomycotina</taxon>
        <taxon>Dothideomycetes</taxon>
        <taxon>Dothideomycetidae</taxon>
        <taxon>Mycosphaerellales</taxon>
        <taxon>Teratosphaeriaceae</taxon>
        <taxon>Elasticomyces</taxon>
    </lineage>
</organism>
<dbReference type="SUPFAM" id="SSF53720">
    <property type="entry name" value="ALDH-like"/>
    <property type="match status" value="1"/>
</dbReference>